<dbReference type="SUPFAM" id="SSF51735">
    <property type="entry name" value="NAD(P)-binding Rossmann-fold domains"/>
    <property type="match status" value="1"/>
</dbReference>
<protein>
    <recommendedName>
        <fullName evidence="9">Oxidoreductase</fullName>
    </recommendedName>
</protein>
<accession>A0A499UZD1</accession>
<evidence type="ECO:0000259" key="6">
    <source>
        <dbReference type="Pfam" id="PF02826"/>
    </source>
</evidence>
<dbReference type="InterPro" id="IPR036291">
    <property type="entry name" value="NAD(P)-bd_dom_sf"/>
</dbReference>
<dbReference type="InterPro" id="IPR029753">
    <property type="entry name" value="D-isomer_DH_CS"/>
</dbReference>
<dbReference type="InterPro" id="IPR050857">
    <property type="entry name" value="D-2-hydroxyacid_DH"/>
</dbReference>
<dbReference type="SUPFAM" id="SSF52283">
    <property type="entry name" value="Formate/glycerate dehydrogenase catalytic domain-like"/>
    <property type="match status" value="1"/>
</dbReference>
<reference evidence="7 8" key="1">
    <citation type="journal article" date="2020" name="Int. J. Syst. Evol. Microbiol.">
        <title>Reclassification of Streptomyces castelarensis and Streptomyces sporoclivatus as later heterotypic synonyms of Streptomyces antimycoticus.</title>
        <authorList>
            <person name="Komaki H."/>
            <person name="Tamura T."/>
        </authorList>
    </citation>
    <scope>NUCLEOTIDE SEQUENCE [LARGE SCALE GENOMIC DNA]</scope>
    <source>
        <strain evidence="7 8">NBRC 100767</strain>
    </source>
</reference>
<evidence type="ECO:0000313" key="8">
    <source>
        <dbReference type="Proteomes" id="UP000463951"/>
    </source>
</evidence>
<sequence>MTAVLVSGDDFIAPELFSAALSESLPSAGLSFRTLRTRWPNEPFGPVGADGHGNGGVKEASGTEEQVLEALGDASVALTQMAPFTSRVIRESPHLKFIGVARGGPVNVDLAAATAAGIPVTFTPGRNAAAAAEFTIGLMLAAMRHLTFADAALKEGTWRGDYYAYENAGLELDGATVGLVGYGAIGSIVARVLRAFGAHVLVSDPYTDPARARADGVELTSLDDLLRRSWVVSLHARVTPETRHLLNAGNLALLPEGAVLVNSARGELLDYAPLPGLLESGRLGALALDVYDIEPPRPTGRCTRPPCHHHATSGGIHPADRRPGRPDHRRRGRPLPTRRTAAARGQSGGADREPAMIVGVDIGTSVTKAQLISRDGRTTPAHEARSTVYTLPGHRVEQDLDDVVGTVETVIRAALADAAQLGDEPAEALALTGQGDGLWLRDATGAPVGRALSWMDGRAADRLDRWTADGTLHALHRRTGVGLFPAPRHPCWRIWPSTSRSGWRRPTSPDTAWTPSYSG</sequence>
<dbReference type="Pfam" id="PF00370">
    <property type="entry name" value="FGGY_N"/>
    <property type="match status" value="1"/>
</dbReference>
<dbReference type="PANTHER" id="PTHR42789">
    <property type="entry name" value="D-ISOMER SPECIFIC 2-HYDROXYACID DEHYDROGENASE FAMILY PROTEIN (AFU_ORTHOLOGUE AFUA_6G10090)"/>
    <property type="match status" value="1"/>
</dbReference>
<gene>
    <name evidence="7" type="ORF">SSPO_081460</name>
</gene>
<evidence type="ECO:0008006" key="9">
    <source>
        <dbReference type="Google" id="ProtNLM"/>
    </source>
</evidence>
<dbReference type="Proteomes" id="UP000463951">
    <property type="component" value="Chromosome"/>
</dbReference>
<feature type="domain" description="D-isomer specific 2-hydroxyacid dehydrogenase NAD-binding" evidence="6">
    <location>
        <begin position="136"/>
        <end position="299"/>
    </location>
</feature>
<feature type="region of interest" description="Disordered" evidence="4">
    <location>
        <begin position="299"/>
        <end position="354"/>
    </location>
</feature>
<feature type="compositionally biased region" description="Low complexity" evidence="4">
    <location>
        <begin position="334"/>
        <end position="345"/>
    </location>
</feature>
<evidence type="ECO:0000256" key="2">
    <source>
        <dbReference type="ARBA" id="ARBA00023002"/>
    </source>
</evidence>
<comment type="similarity">
    <text evidence="1">Belongs to the D-isomer specific 2-hydroxyacid dehydrogenase family.</text>
</comment>
<dbReference type="SUPFAM" id="SSF53067">
    <property type="entry name" value="Actin-like ATPase domain"/>
    <property type="match status" value="1"/>
</dbReference>
<dbReference type="EMBL" id="AP019620">
    <property type="protein sequence ID" value="BBJ45428.1"/>
    <property type="molecule type" value="Genomic_DNA"/>
</dbReference>
<dbReference type="GO" id="GO:0005975">
    <property type="term" value="P:carbohydrate metabolic process"/>
    <property type="evidence" value="ECO:0007669"/>
    <property type="project" value="InterPro"/>
</dbReference>
<evidence type="ECO:0000256" key="4">
    <source>
        <dbReference type="SAM" id="MobiDB-lite"/>
    </source>
</evidence>
<dbReference type="Gene3D" id="3.30.420.40">
    <property type="match status" value="1"/>
</dbReference>
<dbReference type="PANTHER" id="PTHR42789:SF1">
    <property type="entry name" value="D-ISOMER SPECIFIC 2-HYDROXYACID DEHYDROGENASE FAMILY PROTEIN (AFU_ORTHOLOGUE AFUA_6G10090)"/>
    <property type="match status" value="1"/>
</dbReference>
<feature type="region of interest" description="Disordered" evidence="4">
    <location>
        <begin position="499"/>
        <end position="519"/>
    </location>
</feature>
<proteinExistence type="inferred from homology"/>
<feature type="domain" description="Carbohydrate kinase FGGY N-terminal" evidence="5">
    <location>
        <begin position="356"/>
        <end position="485"/>
    </location>
</feature>
<dbReference type="Pfam" id="PF02826">
    <property type="entry name" value="2-Hacid_dh_C"/>
    <property type="match status" value="1"/>
</dbReference>
<feature type="compositionally biased region" description="Polar residues" evidence="4">
    <location>
        <begin position="508"/>
        <end position="519"/>
    </location>
</feature>
<dbReference type="PROSITE" id="PS00671">
    <property type="entry name" value="D_2_HYDROXYACID_DH_3"/>
    <property type="match status" value="1"/>
</dbReference>
<organism evidence="7 8">
    <name type="scientific">Streptomyces antimycoticus</name>
    <dbReference type="NCBI Taxonomy" id="68175"/>
    <lineage>
        <taxon>Bacteria</taxon>
        <taxon>Bacillati</taxon>
        <taxon>Actinomycetota</taxon>
        <taxon>Actinomycetes</taxon>
        <taxon>Kitasatosporales</taxon>
        <taxon>Streptomycetaceae</taxon>
        <taxon>Streptomyces</taxon>
        <taxon>Streptomyces violaceusniger group</taxon>
    </lineage>
</organism>
<dbReference type="Gene3D" id="3.40.50.720">
    <property type="entry name" value="NAD(P)-binding Rossmann-like Domain"/>
    <property type="match status" value="2"/>
</dbReference>
<name>A0A499UZD1_9ACTN</name>
<evidence type="ECO:0000256" key="3">
    <source>
        <dbReference type="ARBA" id="ARBA00023027"/>
    </source>
</evidence>
<dbReference type="InterPro" id="IPR043129">
    <property type="entry name" value="ATPase_NBD"/>
</dbReference>
<dbReference type="GO" id="GO:0051287">
    <property type="term" value="F:NAD binding"/>
    <property type="evidence" value="ECO:0007669"/>
    <property type="project" value="InterPro"/>
</dbReference>
<evidence type="ECO:0000259" key="5">
    <source>
        <dbReference type="Pfam" id="PF00370"/>
    </source>
</evidence>
<dbReference type="GO" id="GO:0016301">
    <property type="term" value="F:kinase activity"/>
    <property type="evidence" value="ECO:0007669"/>
    <property type="project" value="InterPro"/>
</dbReference>
<evidence type="ECO:0000313" key="7">
    <source>
        <dbReference type="EMBL" id="BBJ45428.1"/>
    </source>
</evidence>
<dbReference type="GO" id="GO:0016616">
    <property type="term" value="F:oxidoreductase activity, acting on the CH-OH group of donors, NAD or NADP as acceptor"/>
    <property type="evidence" value="ECO:0007669"/>
    <property type="project" value="InterPro"/>
</dbReference>
<dbReference type="InterPro" id="IPR018484">
    <property type="entry name" value="FGGY_N"/>
</dbReference>
<dbReference type="InterPro" id="IPR006140">
    <property type="entry name" value="D-isomer_DH_NAD-bd"/>
</dbReference>
<evidence type="ECO:0000256" key="1">
    <source>
        <dbReference type="ARBA" id="ARBA00005854"/>
    </source>
</evidence>
<keyword evidence="3" id="KW-0520">NAD</keyword>
<dbReference type="AlphaFoldDB" id="A0A499UZD1"/>
<keyword evidence="2" id="KW-0560">Oxidoreductase</keyword>